<evidence type="ECO:0000313" key="3">
    <source>
        <dbReference type="Proteomes" id="UP000828390"/>
    </source>
</evidence>
<protein>
    <recommendedName>
        <fullName evidence="1">DNA-PKcs N-terminal domain-containing protein</fullName>
    </recommendedName>
</protein>
<organism evidence="2 3">
    <name type="scientific">Dreissena polymorpha</name>
    <name type="common">Zebra mussel</name>
    <name type="synonym">Mytilus polymorpha</name>
    <dbReference type="NCBI Taxonomy" id="45954"/>
    <lineage>
        <taxon>Eukaryota</taxon>
        <taxon>Metazoa</taxon>
        <taxon>Spiralia</taxon>
        <taxon>Lophotrochozoa</taxon>
        <taxon>Mollusca</taxon>
        <taxon>Bivalvia</taxon>
        <taxon>Autobranchia</taxon>
        <taxon>Heteroconchia</taxon>
        <taxon>Euheterodonta</taxon>
        <taxon>Imparidentia</taxon>
        <taxon>Neoheterodontei</taxon>
        <taxon>Myida</taxon>
        <taxon>Dreissenoidea</taxon>
        <taxon>Dreissenidae</taxon>
        <taxon>Dreissena</taxon>
    </lineage>
</organism>
<dbReference type="InterPro" id="IPR046804">
    <property type="entry name" value="DNA-PKcs_N"/>
</dbReference>
<name>A0A9D4RC12_DREPO</name>
<keyword evidence="3" id="KW-1185">Reference proteome</keyword>
<reference evidence="2" key="2">
    <citation type="submission" date="2020-11" db="EMBL/GenBank/DDBJ databases">
        <authorList>
            <person name="McCartney M.A."/>
            <person name="Auch B."/>
            <person name="Kono T."/>
            <person name="Mallez S."/>
            <person name="Becker A."/>
            <person name="Gohl D.M."/>
            <person name="Silverstein K.A.T."/>
            <person name="Koren S."/>
            <person name="Bechman K.B."/>
            <person name="Herman A."/>
            <person name="Abrahante J.E."/>
            <person name="Garbe J."/>
        </authorList>
    </citation>
    <scope>NUCLEOTIDE SEQUENCE</scope>
    <source>
        <strain evidence="2">Duluth1</strain>
        <tissue evidence="2">Whole animal</tissue>
    </source>
</reference>
<reference evidence="2" key="1">
    <citation type="journal article" date="2019" name="bioRxiv">
        <title>The Genome of the Zebra Mussel, Dreissena polymorpha: A Resource for Invasive Species Research.</title>
        <authorList>
            <person name="McCartney M.A."/>
            <person name="Auch B."/>
            <person name="Kono T."/>
            <person name="Mallez S."/>
            <person name="Zhang Y."/>
            <person name="Obille A."/>
            <person name="Becker A."/>
            <person name="Abrahante J.E."/>
            <person name="Garbe J."/>
            <person name="Badalamenti J.P."/>
            <person name="Herman A."/>
            <person name="Mangelson H."/>
            <person name="Liachko I."/>
            <person name="Sullivan S."/>
            <person name="Sone E.D."/>
            <person name="Koren S."/>
            <person name="Silverstein K.A.T."/>
            <person name="Beckman K.B."/>
            <person name="Gohl D.M."/>
        </authorList>
    </citation>
    <scope>NUCLEOTIDE SEQUENCE</scope>
    <source>
        <strain evidence="2">Duluth1</strain>
        <tissue evidence="2">Whole animal</tissue>
    </source>
</reference>
<feature type="domain" description="DNA-PKcs N-terminal" evidence="1">
    <location>
        <begin position="21"/>
        <end position="133"/>
    </location>
</feature>
<dbReference type="Proteomes" id="UP000828390">
    <property type="component" value="Unassembled WGS sequence"/>
</dbReference>
<evidence type="ECO:0000313" key="2">
    <source>
        <dbReference type="EMBL" id="KAH3862876.1"/>
    </source>
</evidence>
<accession>A0A9D4RC12</accession>
<dbReference type="EMBL" id="JAIWYP010000002">
    <property type="protein sequence ID" value="KAH3862876.1"/>
    <property type="molecule type" value="Genomic_DNA"/>
</dbReference>
<comment type="caution">
    <text evidence="2">The sequence shown here is derived from an EMBL/GenBank/DDBJ whole genome shotgun (WGS) entry which is preliminary data.</text>
</comment>
<proteinExistence type="predicted"/>
<sequence length="147" mass="17221">MLMGNVYHRWLSGRPVLQPDTLHRYARNAIDTTIDFTRYDVPKAGLRLFARHASQFSQYIIEDNQLSHWSRHFNNEMQLLGMKAMESFLKQTNIYFEKSSFFFLQFREIMNNEKATVKELSLAIKGYGMLAATSLHTSLTFMKTKKA</sequence>
<gene>
    <name evidence="2" type="ORF">DPMN_025851</name>
</gene>
<dbReference type="Pfam" id="PF20500">
    <property type="entry name" value="DNA-PKcs_N"/>
    <property type="match status" value="1"/>
</dbReference>
<dbReference type="AlphaFoldDB" id="A0A9D4RC12"/>
<evidence type="ECO:0000259" key="1">
    <source>
        <dbReference type="Pfam" id="PF20500"/>
    </source>
</evidence>